<accession>A0A0R1VTG1</accession>
<sequence>MRTLRKNILALGVFLSIALISIALAGCSSSKSSSDYSSSKDIKIVATTDFYGEAAKKVVGNKGTVNSVINNPSVDPHDYEPTSKIANEVSKADVVVASGIDYDPWMSKLVKNSKSSTKYIKIGEDVLGKKSGDNPHIWYDPTTMPKYVNFLANKLSKIQPKNKKYFHDNAKKYIKSLQAVNAEISRLKKLADKKTNSEVYVSEPVFDYALTALGYKVANTNFENAMEKGTDPSAKEIQTMEKGIKNHKIAFFVYNKQVSDKTVTNFVKLAKQYNVPVLKVTETLPAHMNYKQWMLSQYKELDNILTKVNRESK</sequence>
<comment type="caution">
    <text evidence="7">The sequence shown here is derived from an EMBL/GenBank/DDBJ whole genome shotgun (WGS) entry which is preliminary data.</text>
</comment>
<keyword evidence="8" id="KW-1185">Reference proteome</keyword>
<dbReference type="EMBL" id="AZGF01000052">
    <property type="protein sequence ID" value="KRM08983.1"/>
    <property type="molecule type" value="Genomic_DNA"/>
</dbReference>
<feature type="chain" id="PRO_5038588654" evidence="6">
    <location>
        <begin position="26"/>
        <end position="313"/>
    </location>
</feature>
<dbReference type="Pfam" id="PF01297">
    <property type="entry name" value="ZnuA"/>
    <property type="match status" value="1"/>
</dbReference>
<feature type="coiled-coil region" evidence="5">
    <location>
        <begin position="170"/>
        <end position="197"/>
    </location>
</feature>
<dbReference type="GO" id="GO:0046872">
    <property type="term" value="F:metal ion binding"/>
    <property type="evidence" value="ECO:0007669"/>
    <property type="project" value="UniProtKB-KW"/>
</dbReference>
<dbReference type="eggNOG" id="COG0803">
    <property type="taxonomic scope" value="Bacteria"/>
</dbReference>
<dbReference type="SUPFAM" id="SSF53807">
    <property type="entry name" value="Helical backbone' metal receptor"/>
    <property type="match status" value="1"/>
</dbReference>
<dbReference type="Gene3D" id="3.40.50.1980">
    <property type="entry name" value="Nitrogenase molybdenum iron protein domain"/>
    <property type="match status" value="2"/>
</dbReference>
<keyword evidence="5" id="KW-0175">Coiled coil</keyword>
<dbReference type="InterPro" id="IPR050492">
    <property type="entry name" value="Bact_metal-bind_prot9"/>
</dbReference>
<dbReference type="PATRIC" id="fig|1423807.3.peg.2110"/>
<dbReference type="GO" id="GO:0030313">
    <property type="term" value="C:cell envelope"/>
    <property type="evidence" value="ECO:0007669"/>
    <property type="project" value="UniProtKB-SubCell"/>
</dbReference>
<dbReference type="PANTHER" id="PTHR42953:SF1">
    <property type="entry name" value="METAL-BINDING PROTEIN HI_0362-RELATED"/>
    <property type="match status" value="1"/>
</dbReference>
<feature type="signal peptide" evidence="6">
    <location>
        <begin position="1"/>
        <end position="25"/>
    </location>
</feature>
<comment type="subcellular location">
    <subcellularLocation>
        <location evidence="1">Cell envelope</location>
    </subcellularLocation>
</comment>
<evidence type="ECO:0000256" key="5">
    <source>
        <dbReference type="SAM" id="Coils"/>
    </source>
</evidence>
<dbReference type="RefSeq" id="WP_010622503.1">
    <property type="nucleotide sequence ID" value="NZ_AZGF01000052.1"/>
</dbReference>
<protein>
    <submittedName>
        <fullName evidence="7">Metal ion ABC transporter periplasmic protein</fullName>
    </submittedName>
</protein>
<evidence type="ECO:0000256" key="2">
    <source>
        <dbReference type="ARBA" id="ARBA00022448"/>
    </source>
</evidence>
<keyword evidence="3" id="KW-0479">Metal-binding</keyword>
<organism evidence="7 8">
    <name type="scientific">Paucilactobacillus suebicus DSM 5007 = KCTC 3549</name>
    <dbReference type="NCBI Taxonomy" id="1423807"/>
    <lineage>
        <taxon>Bacteria</taxon>
        <taxon>Bacillati</taxon>
        <taxon>Bacillota</taxon>
        <taxon>Bacilli</taxon>
        <taxon>Lactobacillales</taxon>
        <taxon>Lactobacillaceae</taxon>
        <taxon>Paucilactobacillus</taxon>
    </lineage>
</organism>
<dbReference type="PROSITE" id="PS51257">
    <property type="entry name" value="PROKAR_LIPOPROTEIN"/>
    <property type="match status" value="1"/>
</dbReference>
<dbReference type="PANTHER" id="PTHR42953">
    <property type="entry name" value="HIGH-AFFINITY ZINC UPTAKE SYSTEM PROTEIN ZNUA-RELATED"/>
    <property type="match status" value="1"/>
</dbReference>
<evidence type="ECO:0000313" key="7">
    <source>
        <dbReference type="EMBL" id="KRM08983.1"/>
    </source>
</evidence>
<evidence type="ECO:0000313" key="8">
    <source>
        <dbReference type="Proteomes" id="UP000051820"/>
    </source>
</evidence>
<dbReference type="OrthoDB" id="9810636at2"/>
<gene>
    <name evidence="7" type="ORF">FD16_GL002058</name>
</gene>
<keyword evidence="2" id="KW-0813">Transport</keyword>
<keyword evidence="4 6" id="KW-0732">Signal</keyword>
<dbReference type="AlphaFoldDB" id="A0A0R1VTG1"/>
<dbReference type="InterPro" id="IPR006127">
    <property type="entry name" value="ZnuA-like"/>
</dbReference>
<dbReference type="STRING" id="1423807.FD16_GL002058"/>
<evidence type="ECO:0000256" key="1">
    <source>
        <dbReference type="ARBA" id="ARBA00004196"/>
    </source>
</evidence>
<evidence type="ECO:0000256" key="3">
    <source>
        <dbReference type="ARBA" id="ARBA00022723"/>
    </source>
</evidence>
<evidence type="ECO:0000256" key="6">
    <source>
        <dbReference type="SAM" id="SignalP"/>
    </source>
</evidence>
<reference evidence="7 8" key="1">
    <citation type="journal article" date="2015" name="Genome Announc.">
        <title>Expanding the biotechnology potential of lactobacilli through comparative genomics of 213 strains and associated genera.</title>
        <authorList>
            <person name="Sun Z."/>
            <person name="Harris H.M."/>
            <person name="McCann A."/>
            <person name="Guo C."/>
            <person name="Argimon S."/>
            <person name="Zhang W."/>
            <person name="Yang X."/>
            <person name="Jeffery I.B."/>
            <person name="Cooney J.C."/>
            <person name="Kagawa T.F."/>
            <person name="Liu W."/>
            <person name="Song Y."/>
            <person name="Salvetti E."/>
            <person name="Wrobel A."/>
            <person name="Rasinkangas P."/>
            <person name="Parkhill J."/>
            <person name="Rea M.C."/>
            <person name="O'Sullivan O."/>
            <person name="Ritari J."/>
            <person name="Douillard F.P."/>
            <person name="Paul Ross R."/>
            <person name="Yang R."/>
            <person name="Briner A.E."/>
            <person name="Felis G.E."/>
            <person name="de Vos W.M."/>
            <person name="Barrangou R."/>
            <person name="Klaenhammer T.R."/>
            <person name="Caufield P.W."/>
            <person name="Cui Y."/>
            <person name="Zhang H."/>
            <person name="O'Toole P.W."/>
        </authorList>
    </citation>
    <scope>NUCLEOTIDE SEQUENCE [LARGE SCALE GENOMIC DNA]</scope>
    <source>
        <strain evidence="7 8">DSM 5007</strain>
    </source>
</reference>
<dbReference type="Proteomes" id="UP000051820">
    <property type="component" value="Unassembled WGS sequence"/>
</dbReference>
<proteinExistence type="predicted"/>
<evidence type="ECO:0000256" key="4">
    <source>
        <dbReference type="ARBA" id="ARBA00022729"/>
    </source>
</evidence>
<dbReference type="GO" id="GO:0030001">
    <property type="term" value="P:metal ion transport"/>
    <property type="evidence" value="ECO:0007669"/>
    <property type="project" value="InterPro"/>
</dbReference>
<name>A0A0R1VTG1_9LACO</name>